<dbReference type="AlphaFoldDB" id="A0A392V370"/>
<evidence type="ECO:0000313" key="2">
    <source>
        <dbReference type="Proteomes" id="UP000265520"/>
    </source>
</evidence>
<evidence type="ECO:0000313" key="1">
    <source>
        <dbReference type="EMBL" id="MCI82738.1"/>
    </source>
</evidence>
<name>A0A392V370_9FABA</name>
<keyword evidence="2" id="KW-1185">Reference proteome</keyword>
<feature type="non-terminal residue" evidence="1">
    <location>
        <position position="1"/>
    </location>
</feature>
<comment type="caution">
    <text evidence="1">The sequence shown here is derived from an EMBL/GenBank/DDBJ whole genome shotgun (WGS) entry which is preliminary data.</text>
</comment>
<protein>
    <submittedName>
        <fullName evidence="1">Uncharacterized protein</fullName>
    </submittedName>
</protein>
<proteinExistence type="predicted"/>
<accession>A0A392V370</accession>
<dbReference type="EMBL" id="LXQA011050629">
    <property type="protein sequence ID" value="MCI82738.1"/>
    <property type="molecule type" value="Genomic_DNA"/>
</dbReference>
<sequence length="62" mass="7046">KRYGITYERKRVRVLDTVPTDAKDSVKETNTYERNRVQISGDSDSVPIPSHAAVSTVWHDSL</sequence>
<organism evidence="1 2">
    <name type="scientific">Trifolium medium</name>
    <dbReference type="NCBI Taxonomy" id="97028"/>
    <lineage>
        <taxon>Eukaryota</taxon>
        <taxon>Viridiplantae</taxon>
        <taxon>Streptophyta</taxon>
        <taxon>Embryophyta</taxon>
        <taxon>Tracheophyta</taxon>
        <taxon>Spermatophyta</taxon>
        <taxon>Magnoliopsida</taxon>
        <taxon>eudicotyledons</taxon>
        <taxon>Gunneridae</taxon>
        <taxon>Pentapetalae</taxon>
        <taxon>rosids</taxon>
        <taxon>fabids</taxon>
        <taxon>Fabales</taxon>
        <taxon>Fabaceae</taxon>
        <taxon>Papilionoideae</taxon>
        <taxon>50 kb inversion clade</taxon>
        <taxon>NPAAA clade</taxon>
        <taxon>Hologalegina</taxon>
        <taxon>IRL clade</taxon>
        <taxon>Trifolieae</taxon>
        <taxon>Trifolium</taxon>
    </lineage>
</organism>
<reference evidence="1 2" key="1">
    <citation type="journal article" date="2018" name="Front. Plant Sci.">
        <title>Red Clover (Trifolium pratense) and Zigzag Clover (T. medium) - A Picture of Genomic Similarities and Differences.</title>
        <authorList>
            <person name="Dluhosova J."/>
            <person name="Istvanek J."/>
            <person name="Nedelnik J."/>
            <person name="Repkova J."/>
        </authorList>
    </citation>
    <scope>NUCLEOTIDE SEQUENCE [LARGE SCALE GENOMIC DNA]</scope>
    <source>
        <strain evidence="2">cv. 10/8</strain>
        <tissue evidence="1">Leaf</tissue>
    </source>
</reference>
<dbReference type="Proteomes" id="UP000265520">
    <property type="component" value="Unassembled WGS sequence"/>
</dbReference>